<dbReference type="AlphaFoldDB" id="A0A8X6Q3M7"/>
<comment type="caution">
    <text evidence="1">The sequence shown here is derived from an EMBL/GenBank/DDBJ whole genome shotgun (WGS) entry which is preliminary data.</text>
</comment>
<dbReference type="EMBL" id="BMAW01027093">
    <property type="protein sequence ID" value="GFU00395.1"/>
    <property type="molecule type" value="Genomic_DNA"/>
</dbReference>
<organism evidence="1 2">
    <name type="scientific">Nephila pilipes</name>
    <name type="common">Giant wood spider</name>
    <name type="synonym">Nephila maculata</name>
    <dbReference type="NCBI Taxonomy" id="299642"/>
    <lineage>
        <taxon>Eukaryota</taxon>
        <taxon>Metazoa</taxon>
        <taxon>Ecdysozoa</taxon>
        <taxon>Arthropoda</taxon>
        <taxon>Chelicerata</taxon>
        <taxon>Arachnida</taxon>
        <taxon>Araneae</taxon>
        <taxon>Araneomorphae</taxon>
        <taxon>Entelegynae</taxon>
        <taxon>Araneoidea</taxon>
        <taxon>Nephilidae</taxon>
        <taxon>Nephila</taxon>
    </lineage>
</organism>
<accession>A0A8X6Q3M7</accession>
<protein>
    <submittedName>
        <fullName evidence="1">Uncharacterized protein</fullName>
    </submittedName>
</protein>
<evidence type="ECO:0000313" key="1">
    <source>
        <dbReference type="EMBL" id="GFU00395.1"/>
    </source>
</evidence>
<keyword evidence="2" id="KW-1185">Reference proteome</keyword>
<gene>
    <name evidence="1" type="ORF">NPIL_266741</name>
</gene>
<dbReference type="Proteomes" id="UP000887013">
    <property type="component" value="Unassembled WGS sequence"/>
</dbReference>
<reference evidence="1" key="1">
    <citation type="submission" date="2020-08" db="EMBL/GenBank/DDBJ databases">
        <title>Multicomponent nature underlies the extraordinary mechanical properties of spider dragline silk.</title>
        <authorList>
            <person name="Kono N."/>
            <person name="Nakamura H."/>
            <person name="Mori M."/>
            <person name="Yoshida Y."/>
            <person name="Ohtoshi R."/>
            <person name="Malay A.D."/>
            <person name="Moran D.A.P."/>
            <person name="Tomita M."/>
            <person name="Numata K."/>
            <person name="Arakawa K."/>
        </authorList>
    </citation>
    <scope>NUCLEOTIDE SEQUENCE</scope>
</reference>
<name>A0A8X6Q3M7_NEPPI</name>
<evidence type="ECO:0000313" key="2">
    <source>
        <dbReference type="Proteomes" id="UP000887013"/>
    </source>
</evidence>
<proteinExistence type="predicted"/>
<sequence>MEHNMVMENNNEMDNANNTNFHNQLDIDGIVQMMDNAFTADALTRMINVVDATLSALRKYPFEKETKQRNSIIDLEEITDKAKNRYITARKNELRFTAAVLDDTAQAWGKRIQDEEFTMVKNKKKSKTPISDNSVKKQRVEGATPCHNKFSQLSIEDILIASNNQMDATPSTSNATPPQILSTDNTHHNRRKFPLIPSQTKQGNRRHQTIKNPLEMLKDADLQDLYNVLEKFVNIAKNVPTPAESLQALFKLLN</sequence>